<name>A0ABY6J655_9BACT</name>
<sequence length="235" mass="26412">MIRKNFNAISSGCSGIFARQVMQRIRRGQEEVCKVPVRRPGPGTPRQAEARKRFADANEYYRKVRRQPALNALYERSKTQRLSVQNLCVGDYFHAPEILEVDTSTYTGMPGNRVLIRATDDFCVKSVKVSVYDAEGVMVEEGEAFQLGDAEYWEFTASCMNIGGGYFIVSASDWPGNITSIEVPLAAAVAEVFAAPAEDVPPVRMKRAAYRSNAVRNAPGRRRDRDWQPLIVRRE</sequence>
<protein>
    <submittedName>
        <fullName evidence="1">Uncharacterized protein</fullName>
    </submittedName>
</protein>
<proteinExistence type="predicted"/>
<dbReference type="EMBL" id="CP107006">
    <property type="protein sequence ID" value="UYQ94072.1"/>
    <property type="molecule type" value="Genomic_DNA"/>
</dbReference>
<organism evidence="1 2">
    <name type="scientific">Chitinophaga horti</name>
    <dbReference type="NCBI Taxonomy" id="2920382"/>
    <lineage>
        <taxon>Bacteria</taxon>
        <taxon>Pseudomonadati</taxon>
        <taxon>Bacteroidota</taxon>
        <taxon>Chitinophagia</taxon>
        <taxon>Chitinophagales</taxon>
        <taxon>Chitinophagaceae</taxon>
        <taxon>Chitinophaga</taxon>
    </lineage>
</organism>
<evidence type="ECO:0000313" key="2">
    <source>
        <dbReference type="Proteomes" id="UP001162741"/>
    </source>
</evidence>
<evidence type="ECO:0000313" key="1">
    <source>
        <dbReference type="EMBL" id="UYQ94072.1"/>
    </source>
</evidence>
<gene>
    <name evidence="1" type="ORF">MKQ68_03075</name>
</gene>
<accession>A0ABY6J655</accession>
<reference evidence="1" key="1">
    <citation type="submission" date="2022-10" db="EMBL/GenBank/DDBJ databases">
        <title>Chitinophaga sp. nov., isolated from soil.</title>
        <authorList>
            <person name="Jeon C.O."/>
        </authorList>
    </citation>
    <scope>NUCLEOTIDE SEQUENCE</scope>
    <source>
        <strain evidence="1">R8</strain>
    </source>
</reference>
<keyword evidence="2" id="KW-1185">Reference proteome</keyword>
<dbReference type="RefSeq" id="WP_264282029.1">
    <property type="nucleotide sequence ID" value="NZ_CP107006.1"/>
</dbReference>
<dbReference type="Proteomes" id="UP001162741">
    <property type="component" value="Chromosome"/>
</dbReference>